<sequence length="274" mass="30961">MKRLWKVCLAAWLLILGSVMGGVLLEPLQVRAAQAKKIQVQFQYTRRKEFRLSAGQIRQGDTGKVTLKGKNVTDVRWTSSKPSIVTVDDTGKVTAKHTGTAVLTAKYTWKKRAYCYRVNIQVVSRLAAEQKKFPTGTYWNDGGNNNQVTQRPCIHDDDRYCAYNSVGCESNLYLGMVAGMQVAGYQCHGFALKVAQDLYGSLKKWKYVESYRTIHAGDVIRINNNSHTIIVTKVYSGSIQYADCNSTGDCQIQWGKTMSRQALRKAFTYMYTKY</sequence>
<reference evidence="2 3" key="1">
    <citation type="submission" date="2021-10" db="EMBL/GenBank/DDBJ databases">
        <title>Anaerobic single-cell dispensing facilitates the cultivation of human gut bacteria.</title>
        <authorList>
            <person name="Afrizal A."/>
        </authorList>
    </citation>
    <scope>NUCLEOTIDE SEQUENCE [LARGE SCALE GENOMIC DNA]</scope>
    <source>
        <strain evidence="2 3">CLA-AA-H277</strain>
    </source>
</reference>
<keyword evidence="3" id="KW-1185">Reference proteome</keyword>
<dbReference type="Proteomes" id="UP001197875">
    <property type="component" value="Unassembled WGS sequence"/>
</dbReference>
<accession>A0AAE3DPP5</accession>
<proteinExistence type="predicted"/>
<comment type="caution">
    <text evidence="2">The sequence shown here is derived from an EMBL/GenBank/DDBJ whole genome shotgun (WGS) entry which is preliminary data.</text>
</comment>
<gene>
    <name evidence="2" type="ORF">LKD71_00130</name>
</gene>
<evidence type="ECO:0000259" key="1">
    <source>
        <dbReference type="SMART" id="SM00635"/>
    </source>
</evidence>
<feature type="domain" description="BIG2" evidence="1">
    <location>
        <begin position="46"/>
        <end position="116"/>
    </location>
</feature>
<dbReference type="SUPFAM" id="SSF49373">
    <property type="entry name" value="Invasin/intimin cell-adhesion fragments"/>
    <property type="match status" value="1"/>
</dbReference>
<dbReference type="SMART" id="SM00635">
    <property type="entry name" value="BID_2"/>
    <property type="match status" value="1"/>
</dbReference>
<dbReference type="AlphaFoldDB" id="A0AAE3DPP5"/>
<protein>
    <submittedName>
        <fullName evidence="2">Ig-like domain-containing protein</fullName>
    </submittedName>
</protein>
<dbReference type="InterPro" id="IPR003343">
    <property type="entry name" value="Big_2"/>
</dbReference>
<dbReference type="InterPro" id="IPR008964">
    <property type="entry name" value="Invasin/intimin_cell_adhesion"/>
</dbReference>
<organism evidence="2 3">
    <name type="scientific">Fusicatenibacter faecihominis</name>
    <dbReference type="NCBI Taxonomy" id="2881276"/>
    <lineage>
        <taxon>Bacteria</taxon>
        <taxon>Bacillati</taxon>
        <taxon>Bacillota</taxon>
        <taxon>Clostridia</taxon>
        <taxon>Lachnospirales</taxon>
        <taxon>Lachnospiraceae</taxon>
        <taxon>Fusicatenibacter</taxon>
    </lineage>
</organism>
<dbReference type="Pfam" id="PF02368">
    <property type="entry name" value="Big_2"/>
    <property type="match status" value="1"/>
</dbReference>
<dbReference type="Gene3D" id="2.60.40.1080">
    <property type="match status" value="1"/>
</dbReference>
<evidence type="ECO:0000313" key="3">
    <source>
        <dbReference type="Proteomes" id="UP001197875"/>
    </source>
</evidence>
<evidence type="ECO:0000313" key="2">
    <source>
        <dbReference type="EMBL" id="MCC2188238.1"/>
    </source>
</evidence>
<dbReference type="EMBL" id="JAJEPR010000001">
    <property type="protein sequence ID" value="MCC2188238.1"/>
    <property type="molecule type" value="Genomic_DNA"/>
</dbReference>
<dbReference type="RefSeq" id="WP_227613885.1">
    <property type="nucleotide sequence ID" value="NZ_JAJEPR010000001.1"/>
</dbReference>
<name>A0AAE3DPP5_9FIRM</name>